<dbReference type="Proteomes" id="UP000284842">
    <property type="component" value="Unassembled WGS sequence"/>
</dbReference>
<feature type="region of interest" description="Disordered" evidence="2">
    <location>
        <begin position="543"/>
        <end position="565"/>
    </location>
</feature>
<feature type="region of interest" description="Disordered" evidence="2">
    <location>
        <begin position="113"/>
        <end position="146"/>
    </location>
</feature>
<feature type="compositionally biased region" description="Basic and acidic residues" evidence="2">
    <location>
        <begin position="137"/>
        <end position="146"/>
    </location>
</feature>
<dbReference type="EMBL" id="NHTK01000188">
    <property type="protein sequence ID" value="PPR08013.1"/>
    <property type="molecule type" value="Genomic_DNA"/>
</dbReference>
<gene>
    <name evidence="3" type="ORF">CVT24_011084</name>
</gene>
<evidence type="ECO:0000313" key="3">
    <source>
        <dbReference type="EMBL" id="PPR08013.1"/>
    </source>
</evidence>
<dbReference type="InParanoid" id="A0A409YYL3"/>
<keyword evidence="1" id="KW-0175">Coiled coil</keyword>
<sequence length="565" mass="64423">MLLNAPKNPMRLCGIAVARFGFSEKEEKSFLPFLKDDHRVAHFRYTRRSAINEHPLYSFPPNPLTTGFISVKSQQHTSRVDYLLTHTIMEEAAPEGFQDLQSTPLIQSLGGMSVQDFSNTHPQPGLKAHLSPPFQHESTKRARKDAEESRRICKVKVVGSDIQELTFAIVELNQQLEAKSAEHEDVVQSLSSAHSTIQRMSEHRQRLHNHIRSLHDEQDRLHRLLRSSDTPLTTKIYLDKARHPTQVEVATRYAPAAAVNTTPLQAALPLRDGLTGMLTHYDARAVPTRPNAESEKYQDEIALLRAQIQTLEKSLAEERMGKAVQTYSAEIDRSVNVSTLDKEAALTRDCDEIGMLERDLNEKATELSLLKDHYAREREERRKREQAGPGEWDAERRVLQSIISQLEQKLFSQEDSLEAAKHAEKEQGELIKALQSKVVGLELHCSSLTDSLEAQRAMARELDRDKNDTISERDRLAQVCEVLEERCSSLSNELKTVQRRQERVKKIFEDMRSDLIFFEQGLNTHLVSSAGRDEELGAELERSIKREEDVEANQVMQRTHLPSNR</sequence>
<proteinExistence type="predicted"/>
<comment type="caution">
    <text evidence="3">The sequence shown here is derived from an EMBL/GenBank/DDBJ whole genome shotgun (WGS) entry which is preliminary data.</text>
</comment>
<keyword evidence="4" id="KW-1185">Reference proteome</keyword>
<feature type="coiled-coil region" evidence="1">
    <location>
        <begin position="473"/>
        <end position="500"/>
    </location>
</feature>
<dbReference type="AlphaFoldDB" id="A0A409YYL3"/>
<protein>
    <submittedName>
        <fullName evidence="3">Uncharacterized protein</fullName>
    </submittedName>
</protein>
<evidence type="ECO:0000256" key="1">
    <source>
        <dbReference type="SAM" id="Coils"/>
    </source>
</evidence>
<feature type="coiled-coil region" evidence="1">
    <location>
        <begin position="162"/>
        <end position="193"/>
    </location>
</feature>
<reference evidence="3 4" key="1">
    <citation type="journal article" date="2018" name="Evol. Lett.">
        <title>Horizontal gene cluster transfer increased hallucinogenic mushroom diversity.</title>
        <authorList>
            <person name="Reynolds H.T."/>
            <person name="Vijayakumar V."/>
            <person name="Gluck-Thaler E."/>
            <person name="Korotkin H.B."/>
            <person name="Matheny P.B."/>
            <person name="Slot J.C."/>
        </authorList>
    </citation>
    <scope>NUCLEOTIDE SEQUENCE [LARGE SCALE GENOMIC DNA]</scope>
    <source>
        <strain evidence="3 4">2629</strain>
    </source>
</reference>
<feature type="compositionally biased region" description="Polar residues" evidence="2">
    <location>
        <begin position="554"/>
        <end position="565"/>
    </location>
</feature>
<organism evidence="3 4">
    <name type="scientific">Panaeolus cyanescens</name>
    <dbReference type="NCBI Taxonomy" id="181874"/>
    <lineage>
        <taxon>Eukaryota</taxon>
        <taxon>Fungi</taxon>
        <taxon>Dikarya</taxon>
        <taxon>Basidiomycota</taxon>
        <taxon>Agaricomycotina</taxon>
        <taxon>Agaricomycetes</taxon>
        <taxon>Agaricomycetidae</taxon>
        <taxon>Agaricales</taxon>
        <taxon>Agaricineae</taxon>
        <taxon>Galeropsidaceae</taxon>
        <taxon>Panaeolus</taxon>
    </lineage>
</organism>
<name>A0A409YYL3_9AGAR</name>
<evidence type="ECO:0000313" key="4">
    <source>
        <dbReference type="Proteomes" id="UP000284842"/>
    </source>
</evidence>
<accession>A0A409YYL3</accession>
<evidence type="ECO:0000256" key="2">
    <source>
        <dbReference type="SAM" id="MobiDB-lite"/>
    </source>
</evidence>